<protein>
    <submittedName>
        <fullName evidence="1">Uncharacterized protein</fullName>
    </submittedName>
</protein>
<evidence type="ECO:0000313" key="1">
    <source>
        <dbReference type="EMBL" id="CAH3046966.1"/>
    </source>
</evidence>
<proteinExistence type="predicted"/>
<comment type="caution">
    <text evidence="1">The sequence shown here is derived from an EMBL/GenBank/DDBJ whole genome shotgun (WGS) entry which is preliminary data.</text>
</comment>
<keyword evidence="2" id="KW-1185">Reference proteome</keyword>
<organism evidence="1 2">
    <name type="scientific">Porites lobata</name>
    <dbReference type="NCBI Taxonomy" id="104759"/>
    <lineage>
        <taxon>Eukaryota</taxon>
        <taxon>Metazoa</taxon>
        <taxon>Cnidaria</taxon>
        <taxon>Anthozoa</taxon>
        <taxon>Hexacorallia</taxon>
        <taxon>Scleractinia</taxon>
        <taxon>Fungiina</taxon>
        <taxon>Poritidae</taxon>
        <taxon>Porites</taxon>
    </lineage>
</organism>
<dbReference type="Proteomes" id="UP001159405">
    <property type="component" value="Unassembled WGS sequence"/>
</dbReference>
<name>A0ABN8NAZ6_9CNID</name>
<sequence>MPKGLLLPGNLEAIKDEMKVVKVVKAGGEKSVNRRYAPAFEPQNWNDGGITQFCNNCYNYATTLVTNDFAEPGRGGGQVYTKHTENNLKAAAVRDGLKVEVFNEIPTGNEHLVALAVDEGW</sequence>
<evidence type="ECO:0000313" key="2">
    <source>
        <dbReference type="Proteomes" id="UP001159405"/>
    </source>
</evidence>
<dbReference type="EMBL" id="CALNXK010000015">
    <property type="protein sequence ID" value="CAH3046966.1"/>
    <property type="molecule type" value="Genomic_DNA"/>
</dbReference>
<gene>
    <name evidence="1" type="ORF">PLOB_00009939</name>
</gene>
<reference evidence="1 2" key="1">
    <citation type="submission" date="2022-05" db="EMBL/GenBank/DDBJ databases">
        <authorList>
            <consortium name="Genoscope - CEA"/>
            <person name="William W."/>
        </authorList>
    </citation>
    <scope>NUCLEOTIDE SEQUENCE [LARGE SCALE GENOMIC DNA]</scope>
</reference>
<accession>A0ABN8NAZ6</accession>